<proteinExistence type="predicted"/>
<name>A0A0F7VKR5_STRLW</name>
<evidence type="ECO:0000313" key="1">
    <source>
        <dbReference type="EMBL" id="CQR59564.1"/>
    </source>
</evidence>
<dbReference type="Proteomes" id="UP000035016">
    <property type="component" value="Chromosome Chromosome"/>
</dbReference>
<dbReference type="KEGG" id="sle:sle_01020"/>
<organism evidence="1 2">
    <name type="scientific">Streptomyces leeuwenhoekii</name>
    <dbReference type="NCBI Taxonomy" id="1437453"/>
    <lineage>
        <taxon>Bacteria</taxon>
        <taxon>Bacillati</taxon>
        <taxon>Actinomycetota</taxon>
        <taxon>Actinomycetes</taxon>
        <taxon>Kitasatosporales</taxon>
        <taxon>Streptomycetaceae</taxon>
        <taxon>Streptomyces</taxon>
    </lineage>
</organism>
<gene>
    <name evidence="1" type="primary">sle_01020</name>
</gene>
<reference evidence="1 2" key="1">
    <citation type="submission" date="2015-02" db="EMBL/GenBank/DDBJ databases">
        <authorList>
            <person name="Gomez-Escribano P.J."/>
        </authorList>
    </citation>
    <scope>NUCLEOTIDE SEQUENCE [LARGE SCALE GENOMIC DNA]</scope>
    <source>
        <strain evidence="2">C34 (DSM 42122 / NRRL B-24963)</strain>
    </source>
</reference>
<sequence length="36" mass="3952">MRGRGRQVLAGDSSLEDCDDYLARRLTCDGQPLING</sequence>
<dbReference type="AlphaFoldDB" id="A0A0F7VKR5"/>
<dbReference type="EMBL" id="LN831790">
    <property type="protein sequence ID" value="CQR59564.1"/>
    <property type="molecule type" value="Genomic_DNA"/>
</dbReference>
<accession>A0A0F7VKR5</accession>
<protein>
    <submittedName>
        <fullName evidence="1">Uncharacterized protein</fullName>
    </submittedName>
</protein>
<evidence type="ECO:0000313" key="2">
    <source>
        <dbReference type="Proteomes" id="UP000035016"/>
    </source>
</evidence>